<evidence type="ECO:0000256" key="1">
    <source>
        <dbReference type="ARBA" id="ARBA00001970"/>
    </source>
</evidence>
<name>A0A941ERN7_9ACTN</name>
<evidence type="ECO:0000313" key="15">
    <source>
        <dbReference type="Proteomes" id="UP000675781"/>
    </source>
</evidence>
<sequence>MSDVVAMDAATAASGMLNGVENYDYELLAEIRASFALIEPNAPQAAAWFYEHFFAHNPRYRKIFSGDPAVQQRRLFQAVSRIIADFDDLDAFLPYLRRLALRHRKFALRPAHYIAFGESMMATIEAFTGPAFTERTKVAWEAGFGLVASVMQESAAEAEALAPPYWEAEVTEHEMLAPEIARLRVRVLQDPDRPGPYNYRAGQYAGLESANNPRVWRDFSFASVDTDENLVDFHIQAGRAGGLSRMLVHETNAGDRLRIAGSEGDLGFTPEAERLVAVAHGTGAAPVAGLVQELVNEGDGRELCVLLVVEDPTPGFESRHYLAEHFEDLARRHGKMRVFTAPESRIAETARELLSPEQPWQAAVLVGPSVLIDFCRAELVDAGTPLENVATDQFD</sequence>
<accession>A0A941ERN7</accession>
<dbReference type="PROSITE" id="PS51384">
    <property type="entry name" value="FAD_FR"/>
    <property type="match status" value="1"/>
</dbReference>
<dbReference type="InterPro" id="IPR008333">
    <property type="entry name" value="Cbr1-like_FAD-bd_dom"/>
</dbReference>
<evidence type="ECO:0000313" key="14">
    <source>
        <dbReference type="EMBL" id="MBR7835913.1"/>
    </source>
</evidence>
<dbReference type="GO" id="GO:0008941">
    <property type="term" value="F:nitric oxide dioxygenase NAD(P)H activity"/>
    <property type="evidence" value="ECO:0007669"/>
    <property type="project" value="UniProtKB-EC"/>
</dbReference>
<keyword evidence="11" id="KW-0408">Iron</keyword>
<evidence type="ECO:0000256" key="11">
    <source>
        <dbReference type="RuleBase" id="RU000356"/>
    </source>
</evidence>
<evidence type="ECO:0000256" key="9">
    <source>
        <dbReference type="ARBA" id="ARBA00048649"/>
    </source>
</evidence>
<dbReference type="Pfam" id="PF00970">
    <property type="entry name" value="FAD_binding_6"/>
    <property type="match status" value="1"/>
</dbReference>
<keyword evidence="8" id="KW-0520">NAD</keyword>
<comment type="cofactor">
    <cofactor evidence="2">
        <name>FAD</name>
        <dbReference type="ChEBI" id="CHEBI:57692"/>
    </cofactor>
</comment>
<evidence type="ECO:0000256" key="4">
    <source>
        <dbReference type="ARBA" id="ARBA00012229"/>
    </source>
</evidence>
<dbReference type="InterPro" id="IPR017938">
    <property type="entry name" value="Riboflavin_synthase-like_b-brl"/>
</dbReference>
<dbReference type="Gene3D" id="1.10.490.10">
    <property type="entry name" value="Globins"/>
    <property type="match status" value="1"/>
</dbReference>
<evidence type="ECO:0000256" key="5">
    <source>
        <dbReference type="ARBA" id="ARBA00022714"/>
    </source>
</evidence>
<feature type="domain" description="Globin" evidence="12">
    <location>
        <begin position="21"/>
        <end position="156"/>
    </location>
</feature>
<keyword evidence="11" id="KW-0479">Metal-binding</keyword>
<proteinExistence type="inferred from homology"/>
<keyword evidence="11" id="KW-0349">Heme</keyword>
<evidence type="ECO:0000256" key="3">
    <source>
        <dbReference type="ARBA" id="ARBA00006401"/>
    </source>
</evidence>
<dbReference type="PANTHER" id="PTHR47354">
    <property type="entry name" value="NADH OXIDOREDUCTASE HCR"/>
    <property type="match status" value="1"/>
</dbReference>
<dbReference type="GO" id="GO:0019825">
    <property type="term" value="F:oxygen binding"/>
    <property type="evidence" value="ECO:0007669"/>
    <property type="project" value="InterPro"/>
</dbReference>
<keyword evidence="15" id="KW-1185">Reference proteome</keyword>
<dbReference type="SUPFAM" id="SSF46458">
    <property type="entry name" value="Globin-like"/>
    <property type="match status" value="1"/>
</dbReference>
<keyword evidence="7" id="KW-0411">Iron-sulfur</keyword>
<evidence type="ECO:0000256" key="2">
    <source>
        <dbReference type="ARBA" id="ARBA00001974"/>
    </source>
</evidence>
<dbReference type="EC" id="1.14.12.17" evidence="4"/>
<dbReference type="SUPFAM" id="SSF52343">
    <property type="entry name" value="Ferredoxin reductase-like, C-terminal NADP-linked domain"/>
    <property type="match status" value="1"/>
</dbReference>
<comment type="similarity">
    <text evidence="3">In the C-terminal section; belongs to the flavoprotein pyridine nucleotide cytochrome reductase family.</text>
</comment>
<comment type="caution">
    <text evidence="14">The sequence shown here is derived from an EMBL/GenBank/DDBJ whole genome shotgun (WGS) entry which is preliminary data.</text>
</comment>
<protein>
    <recommendedName>
        <fullName evidence="4">nitric oxide dioxygenase</fullName>
        <ecNumber evidence="4">1.14.12.17</ecNumber>
    </recommendedName>
</protein>
<dbReference type="InterPro" id="IPR009050">
    <property type="entry name" value="Globin-like_sf"/>
</dbReference>
<evidence type="ECO:0000256" key="10">
    <source>
        <dbReference type="ARBA" id="ARBA00049433"/>
    </source>
</evidence>
<dbReference type="EMBL" id="JAGSOG010000115">
    <property type="protein sequence ID" value="MBR7835913.1"/>
    <property type="molecule type" value="Genomic_DNA"/>
</dbReference>
<organism evidence="14 15">
    <name type="scientific">Actinospica durhamensis</name>
    <dbReference type="NCBI Taxonomy" id="1508375"/>
    <lineage>
        <taxon>Bacteria</taxon>
        <taxon>Bacillati</taxon>
        <taxon>Actinomycetota</taxon>
        <taxon>Actinomycetes</taxon>
        <taxon>Catenulisporales</taxon>
        <taxon>Actinospicaceae</taxon>
        <taxon>Actinospica</taxon>
    </lineage>
</organism>
<dbReference type="SUPFAM" id="SSF63380">
    <property type="entry name" value="Riboflavin synthase domain-like"/>
    <property type="match status" value="1"/>
</dbReference>
<comment type="similarity">
    <text evidence="11">Belongs to the globin family.</text>
</comment>
<keyword evidence="11" id="KW-0561">Oxygen transport</keyword>
<dbReference type="GO" id="GO:0020037">
    <property type="term" value="F:heme binding"/>
    <property type="evidence" value="ECO:0007669"/>
    <property type="project" value="InterPro"/>
</dbReference>
<dbReference type="InterPro" id="IPR012292">
    <property type="entry name" value="Globin/Proto"/>
</dbReference>
<dbReference type="GO" id="GO:0051537">
    <property type="term" value="F:2 iron, 2 sulfur cluster binding"/>
    <property type="evidence" value="ECO:0007669"/>
    <property type="project" value="UniProtKB-KW"/>
</dbReference>
<dbReference type="Gene3D" id="2.40.30.10">
    <property type="entry name" value="Translation factors"/>
    <property type="match status" value="1"/>
</dbReference>
<dbReference type="Gene3D" id="3.40.50.80">
    <property type="entry name" value="Nucleotide-binding domain of ferredoxin-NADP reductase (FNR) module"/>
    <property type="match status" value="1"/>
</dbReference>
<feature type="domain" description="FAD-binding FR-type" evidence="13">
    <location>
        <begin position="163"/>
        <end position="269"/>
    </location>
</feature>
<evidence type="ECO:0000256" key="6">
    <source>
        <dbReference type="ARBA" id="ARBA00022857"/>
    </source>
</evidence>
<dbReference type="InterPro" id="IPR039261">
    <property type="entry name" value="FNR_nucleotide-bd"/>
</dbReference>
<dbReference type="RefSeq" id="WP_212530402.1">
    <property type="nucleotide sequence ID" value="NZ_JAGSOG010000115.1"/>
</dbReference>
<reference evidence="14" key="1">
    <citation type="submission" date="2021-04" db="EMBL/GenBank/DDBJ databases">
        <title>Genome based classification of Actinospica acidithermotolerans sp. nov., an actinobacterium isolated from an Indonesian hot spring.</title>
        <authorList>
            <person name="Kusuma A.B."/>
            <person name="Putra K.E."/>
            <person name="Nafisah S."/>
            <person name="Loh J."/>
            <person name="Nouioui I."/>
            <person name="Goodfellow M."/>
        </authorList>
    </citation>
    <scope>NUCLEOTIDE SEQUENCE</scope>
    <source>
        <strain evidence="14">CSCA 57</strain>
    </source>
</reference>
<dbReference type="InterPro" id="IPR000971">
    <property type="entry name" value="Globin"/>
</dbReference>
<keyword evidence="5" id="KW-0001">2Fe-2S</keyword>
<gene>
    <name evidence="14" type="ORF">KDL01_21745</name>
</gene>
<evidence type="ECO:0000259" key="12">
    <source>
        <dbReference type="PROSITE" id="PS01033"/>
    </source>
</evidence>
<keyword evidence="11" id="KW-0813">Transport</keyword>
<evidence type="ECO:0000256" key="7">
    <source>
        <dbReference type="ARBA" id="ARBA00023014"/>
    </source>
</evidence>
<dbReference type="InterPro" id="IPR017927">
    <property type="entry name" value="FAD-bd_FR_type"/>
</dbReference>
<dbReference type="InterPro" id="IPR050415">
    <property type="entry name" value="MRET"/>
</dbReference>
<dbReference type="Pfam" id="PF00042">
    <property type="entry name" value="Globin"/>
    <property type="match status" value="1"/>
</dbReference>
<dbReference type="Proteomes" id="UP000675781">
    <property type="component" value="Unassembled WGS sequence"/>
</dbReference>
<dbReference type="PANTHER" id="PTHR47354:SF5">
    <property type="entry name" value="PROTEIN RFBI"/>
    <property type="match status" value="1"/>
</dbReference>
<evidence type="ECO:0000259" key="13">
    <source>
        <dbReference type="PROSITE" id="PS51384"/>
    </source>
</evidence>
<dbReference type="PROSITE" id="PS01033">
    <property type="entry name" value="GLOBIN"/>
    <property type="match status" value="1"/>
</dbReference>
<dbReference type="PRINTS" id="PR00410">
    <property type="entry name" value="PHEHYDRXLASE"/>
</dbReference>
<keyword evidence="6" id="KW-0521">NADP</keyword>
<comment type="cofactor">
    <cofactor evidence="1">
        <name>heme b</name>
        <dbReference type="ChEBI" id="CHEBI:60344"/>
    </cofactor>
</comment>
<comment type="catalytic activity">
    <reaction evidence="9">
        <text>2 nitric oxide + NADH + 2 O2 = 2 nitrate + NAD(+) + H(+)</text>
        <dbReference type="Rhea" id="RHEA:19469"/>
        <dbReference type="ChEBI" id="CHEBI:15378"/>
        <dbReference type="ChEBI" id="CHEBI:15379"/>
        <dbReference type="ChEBI" id="CHEBI:16480"/>
        <dbReference type="ChEBI" id="CHEBI:17632"/>
        <dbReference type="ChEBI" id="CHEBI:57540"/>
        <dbReference type="ChEBI" id="CHEBI:57945"/>
        <dbReference type="EC" id="1.14.12.17"/>
    </reaction>
</comment>
<evidence type="ECO:0000256" key="8">
    <source>
        <dbReference type="ARBA" id="ARBA00023027"/>
    </source>
</evidence>
<dbReference type="GO" id="GO:0005344">
    <property type="term" value="F:oxygen carrier activity"/>
    <property type="evidence" value="ECO:0007669"/>
    <property type="project" value="UniProtKB-KW"/>
</dbReference>
<dbReference type="AlphaFoldDB" id="A0A941ERN7"/>
<comment type="catalytic activity">
    <reaction evidence="10">
        <text>2 nitric oxide + NADPH + 2 O2 = 2 nitrate + NADP(+) + H(+)</text>
        <dbReference type="Rhea" id="RHEA:19465"/>
        <dbReference type="ChEBI" id="CHEBI:15378"/>
        <dbReference type="ChEBI" id="CHEBI:15379"/>
        <dbReference type="ChEBI" id="CHEBI:16480"/>
        <dbReference type="ChEBI" id="CHEBI:17632"/>
        <dbReference type="ChEBI" id="CHEBI:57783"/>
        <dbReference type="ChEBI" id="CHEBI:58349"/>
        <dbReference type="EC" id="1.14.12.17"/>
    </reaction>
</comment>